<comment type="similarity">
    <text evidence="1">Belongs to the 'GDSL' lipolytic enzyme family.</text>
</comment>
<dbReference type="Pfam" id="PF00657">
    <property type="entry name" value="Lipase_GDSL"/>
    <property type="match status" value="1"/>
</dbReference>
<name>W1P8K3_AMBTC</name>
<gene>
    <name evidence="6" type="ORF">AMTR_s00016p00148320</name>
</gene>
<proteinExistence type="inferred from homology"/>
<dbReference type="InterPro" id="IPR035669">
    <property type="entry name" value="SGNH_plant_lipase-like"/>
</dbReference>
<dbReference type="CDD" id="cd01837">
    <property type="entry name" value="SGNH_plant_lipase_like"/>
    <property type="match status" value="1"/>
</dbReference>
<keyword evidence="7" id="KW-1185">Reference proteome</keyword>
<dbReference type="eggNOG" id="ENOG502QSMM">
    <property type="taxonomic scope" value="Eukaryota"/>
</dbReference>
<dbReference type="EMBL" id="KI393908">
    <property type="protein sequence ID" value="ERN06192.1"/>
    <property type="molecule type" value="Genomic_DNA"/>
</dbReference>
<protein>
    <submittedName>
        <fullName evidence="6">Uncharacterized protein</fullName>
    </submittedName>
</protein>
<organism evidence="6 7">
    <name type="scientific">Amborella trichopoda</name>
    <dbReference type="NCBI Taxonomy" id="13333"/>
    <lineage>
        <taxon>Eukaryota</taxon>
        <taxon>Viridiplantae</taxon>
        <taxon>Streptophyta</taxon>
        <taxon>Embryophyta</taxon>
        <taxon>Tracheophyta</taxon>
        <taxon>Spermatophyta</taxon>
        <taxon>Magnoliopsida</taxon>
        <taxon>Amborellales</taxon>
        <taxon>Amborellaceae</taxon>
        <taxon>Amborella</taxon>
    </lineage>
</organism>
<evidence type="ECO:0000313" key="6">
    <source>
        <dbReference type="EMBL" id="ERN06192.1"/>
    </source>
</evidence>
<evidence type="ECO:0000313" key="7">
    <source>
        <dbReference type="Proteomes" id="UP000017836"/>
    </source>
</evidence>
<evidence type="ECO:0000256" key="2">
    <source>
        <dbReference type="ARBA" id="ARBA00022729"/>
    </source>
</evidence>
<reference evidence="7" key="1">
    <citation type="journal article" date="2013" name="Science">
        <title>The Amborella genome and the evolution of flowering plants.</title>
        <authorList>
            <consortium name="Amborella Genome Project"/>
        </authorList>
    </citation>
    <scope>NUCLEOTIDE SEQUENCE [LARGE SCALE GENOMIC DNA]</scope>
</reference>
<evidence type="ECO:0000256" key="3">
    <source>
        <dbReference type="ARBA" id="ARBA00022801"/>
    </source>
</evidence>
<dbReference type="GO" id="GO:0016788">
    <property type="term" value="F:hydrolase activity, acting on ester bonds"/>
    <property type="evidence" value="ECO:0007669"/>
    <property type="project" value="InterPro"/>
</dbReference>
<dbReference type="InterPro" id="IPR036514">
    <property type="entry name" value="SGNH_hydro_sf"/>
</dbReference>
<feature type="chain" id="PRO_5004807220" evidence="5">
    <location>
        <begin position="24"/>
        <end position="378"/>
    </location>
</feature>
<feature type="signal peptide" evidence="5">
    <location>
        <begin position="1"/>
        <end position="23"/>
    </location>
</feature>
<dbReference type="SUPFAM" id="SSF52266">
    <property type="entry name" value="SGNH hydrolase"/>
    <property type="match status" value="1"/>
</dbReference>
<dbReference type="KEGG" id="atr:18434383"/>
<dbReference type="InterPro" id="IPR001087">
    <property type="entry name" value="GDSL"/>
</dbReference>
<dbReference type="Gramene" id="ERN06192">
    <property type="protein sequence ID" value="ERN06192"/>
    <property type="gene ID" value="AMTR_s00016p00148320"/>
</dbReference>
<dbReference type="Gene3D" id="3.40.50.1110">
    <property type="entry name" value="SGNH hydrolase"/>
    <property type="match status" value="1"/>
</dbReference>
<keyword evidence="2 5" id="KW-0732">Signal</keyword>
<sequence length="378" mass="42170">MASPLLILSLLLFALNTAQETKAWPELECHTALFSFGDSLTDTGNLKYLEHDQFFDIWSLPYGETFFHRPTGRCSDGRLIVDFLAQGLGLPMLQPYLSGFHGAVEFRKGANFAVGGATALSPSLLREKGVEKLSTNISLENQLQWFYQLLPSICHPNNDCKEYMKRSIFLVGEIGGNDYYFAFNHGMKIDEVQAFVPDVVTSIMKTVEGLIQKGARTLVVPGGIPFGCWTCVLTVFPSDNSSDYDPQTGCLIPFNDFLSFHNSKLEDGIQAMRKKFPQANIIYADYYNALLRFFESPELYGFPKDTVHMACCGVGGPYNFDPARTCGQPEVHSCENPSMRVNWDGLHPTEAASKHVVRALLSGEFLHPNIQFSHHPCP</sequence>
<accession>W1P8K3</accession>
<keyword evidence="3" id="KW-0378">Hydrolase</keyword>
<dbReference type="OMA" id="PELECHT"/>
<evidence type="ECO:0000256" key="4">
    <source>
        <dbReference type="ARBA" id="ARBA00023180"/>
    </source>
</evidence>
<dbReference type="AlphaFoldDB" id="W1P8K3"/>
<evidence type="ECO:0000256" key="5">
    <source>
        <dbReference type="SAM" id="SignalP"/>
    </source>
</evidence>
<dbReference type="OrthoDB" id="1600564at2759"/>
<dbReference type="HOGENOM" id="CLU_015101_2_1_1"/>
<dbReference type="Proteomes" id="UP000017836">
    <property type="component" value="Unassembled WGS sequence"/>
</dbReference>
<evidence type="ECO:0000256" key="1">
    <source>
        <dbReference type="ARBA" id="ARBA00008668"/>
    </source>
</evidence>
<keyword evidence="4" id="KW-0325">Glycoprotein</keyword>
<dbReference type="PANTHER" id="PTHR22835:SF659">
    <property type="entry name" value="GDSL LIPASE_ACYLHYDROLASE, PUTATIVE (AFU_ORTHOLOGUE AFUA_2G00510)-RELATED"/>
    <property type="match status" value="1"/>
</dbReference>
<dbReference type="PANTHER" id="PTHR22835">
    <property type="entry name" value="ZINC FINGER FYVE DOMAIN CONTAINING PROTEIN"/>
    <property type="match status" value="1"/>
</dbReference>